<reference evidence="11" key="1">
    <citation type="submission" date="2016-02" db="EMBL/GenBank/DDBJ databases">
        <title>Genomic sequences of Ochrobactrum anthropi.</title>
        <authorList>
            <person name="Chudasama K.S."/>
            <person name="Thaker V.S."/>
        </authorList>
    </citation>
    <scope>NUCLEOTIDE SEQUENCE [LARGE SCALE GENOMIC DNA]</scope>
    <source>
        <strain evidence="11">SUBG007</strain>
    </source>
</reference>
<keyword evidence="4 9" id="KW-0812">Transmembrane</keyword>
<comment type="caution">
    <text evidence="11">The sequence shown here is derived from an EMBL/GenBank/DDBJ whole genome shotgun (WGS) entry which is preliminary data.</text>
</comment>
<feature type="transmembrane region" description="Helical" evidence="9">
    <location>
        <begin position="53"/>
        <end position="75"/>
    </location>
</feature>
<evidence type="ECO:0000256" key="3">
    <source>
        <dbReference type="ARBA" id="ARBA00022475"/>
    </source>
</evidence>
<keyword evidence="8 9" id="KW-0472">Membrane</keyword>
<evidence type="ECO:0000256" key="5">
    <source>
        <dbReference type="ARBA" id="ARBA00022927"/>
    </source>
</evidence>
<keyword evidence="2" id="KW-0813">Transport</keyword>
<proteinExistence type="predicted"/>
<evidence type="ECO:0000256" key="9">
    <source>
        <dbReference type="SAM" id="Phobius"/>
    </source>
</evidence>
<evidence type="ECO:0000256" key="2">
    <source>
        <dbReference type="ARBA" id="ARBA00022448"/>
    </source>
</evidence>
<keyword evidence="3" id="KW-1003">Cell membrane</keyword>
<evidence type="ECO:0000256" key="1">
    <source>
        <dbReference type="ARBA" id="ARBA00004651"/>
    </source>
</evidence>
<comment type="subcellular location">
    <subcellularLocation>
        <location evidence="1">Cell membrane</location>
        <topology evidence="1">Multi-pass membrane protein</topology>
    </subcellularLocation>
</comment>
<keyword evidence="7" id="KW-0811">Translocation</keyword>
<dbReference type="Gene3D" id="1.20.1640.10">
    <property type="entry name" value="Multidrug efflux transporter AcrB transmembrane domain"/>
    <property type="match status" value="1"/>
</dbReference>
<accession>A0A656Z5N0</accession>
<feature type="transmembrane region" description="Helical" evidence="9">
    <location>
        <begin position="20"/>
        <end position="41"/>
    </location>
</feature>
<protein>
    <recommendedName>
        <fullName evidence="10">Protein export membrane protein SecD/SecF C-terminal domain-containing protein</fullName>
    </recommendedName>
</protein>
<dbReference type="GO" id="GO:0005886">
    <property type="term" value="C:plasma membrane"/>
    <property type="evidence" value="ECO:0007669"/>
    <property type="project" value="UniProtKB-SubCell"/>
</dbReference>
<evidence type="ECO:0000256" key="4">
    <source>
        <dbReference type="ARBA" id="ARBA00022692"/>
    </source>
</evidence>
<gene>
    <name evidence="11" type="ORF">AB664_19085</name>
</gene>
<evidence type="ECO:0000256" key="8">
    <source>
        <dbReference type="ARBA" id="ARBA00023136"/>
    </source>
</evidence>
<dbReference type="SUPFAM" id="SSF82866">
    <property type="entry name" value="Multidrug efflux transporter AcrB transmembrane domain"/>
    <property type="match status" value="1"/>
</dbReference>
<feature type="domain" description="Protein export membrane protein SecD/SecF C-terminal" evidence="10">
    <location>
        <begin position="2"/>
        <end position="77"/>
    </location>
</feature>
<dbReference type="InterPro" id="IPR048634">
    <property type="entry name" value="SecD_SecF_C"/>
</dbReference>
<dbReference type="GO" id="GO:0015031">
    <property type="term" value="P:protein transport"/>
    <property type="evidence" value="ECO:0007669"/>
    <property type="project" value="UniProtKB-KW"/>
</dbReference>
<dbReference type="PANTHER" id="PTHR30081:SF8">
    <property type="entry name" value="PROTEIN TRANSLOCASE SUBUNIT SECF"/>
    <property type="match status" value="1"/>
</dbReference>
<evidence type="ECO:0000256" key="7">
    <source>
        <dbReference type="ARBA" id="ARBA00023010"/>
    </source>
</evidence>
<dbReference type="PANTHER" id="PTHR30081">
    <property type="entry name" value="PROTEIN-EXPORT MEMBRANE PROTEIN SEC"/>
    <property type="match status" value="1"/>
</dbReference>
<dbReference type="EMBL" id="LUAY01007590">
    <property type="protein sequence ID" value="KYB44805.1"/>
    <property type="molecule type" value="Genomic_DNA"/>
</dbReference>
<organism evidence="11">
    <name type="scientific">Brucella anthropi</name>
    <name type="common">Ochrobactrum anthropi</name>
    <dbReference type="NCBI Taxonomy" id="529"/>
    <lineage>
        <taxon>Bacteria</taxon>
        <taxon>Pseudomonadati</taxon>
        <taxon>Pseudomonadota</taxon>
        <taxon>Alphaproteobacteria</taxon>
        <taxon>Hyphomicrobiales</taxon>
        <taxon>Brucellaceae</taxon>
        <taxon>Brucella/Ochrobactrum group</taxon>
        <taxon>Brucella</taxon>
    </lineage>
</organism>
<keyword evidence="5" id="KW-0653">Protein transport</keyword>
<sequence>MRLYKTKPLREIVDMSINQVLVRCIYTSVVTFLCLLPMAIWGGSAVHNFAVPMLFGIFIATTSSIFIAAPILLLLGNWWQHRREAHQALEDNTAAQK</sequence>
<name>A0A656Z5N0_BRUAN</name>
<dbReference type="InterPro" id="IPR022813">
    <property type="entry name" value="SecD/SecF_arch_bac"/>
</dbReference>
<evidence type="ECO:0000313" key="11">
    <source>
        <dbReference type="EMBL" id="KYB44805.1"/>
    </source>
</evidence>
<dbReference type="Pfam" id="PF02355">
    <property type="entry name" value="SecD_SecF_C"/>
    <property type="match status" value="1"/>
</dbReference>
<dbReference type="AlphaFoldDB" id="A0A656Z5N0"/>
<keyword evidence="6 9" id="KW-1133">Transmembrane helix</keyword>
<evidence type="ECO:0000256" key="6">
    <source>
        <dbReference type="ARBA" id="ARBA00022989"/>
    </source>
</evidence>
<evidence type="ECO:0000259" key="10">
    <source>
        <dbReference type="Pfam" id="PF02355"/>
    </source>
</evidence>